<dbReference type="Gene3D" id="1.10.630.10">
    <property type="entry name" value="Cytochrome P450"/>
    <property type="match status" value="1"/>
</dbReference>
<evidence type="ECO:0000313" key="6">
    <source>
        <dbReference type="EMBL" id="TVY57658.1"/>
    </source>
</evidence>
<comment type="cofactor">
    <cofactor evidence="1 5">
        <name>heme</name>
        <dbReference type="ChEBI" id="CHEBI:30413"/>
    </cofactor>
</comment>
<keyword evidence="3 5" id="KW-0479">Metal-binding</keyword>
<gene>
    <name evidence="6" type="primary">CYP8B1_0</name>
    <name evidence="6" type="ORF">LCER1_G002385</name>
</gene>
<protein>
    <submittedName>
        <fullName evidence="6">7-alpha-hydroxycholest-4-en-3-one 12-alpha-hydroxylase</fullName>
    </submittedName>
</protein>
<accession>A0A7D8YXJ5</accession>
<name>A0A7D8YXJ5_9HELO</name>
<dbReference type="PANTHER" id="PTHR47582:SF1">
    <property type="entry name" value="P450, PUTATIVE (EUROFUNG)-RELATED"/>
    <property type="match status" value="1"/>
</dbReference>
<evidence type="ECO:0000256" key="1">
    <source>
        <dbReference type="ARBA" id="ARBA00001971"/>
    </source>
</evidence>
<dbReference type="EMBL" id="QGMG01000080">
    <property type="protein sequence ID" value="TVY57658.1"/>
    <property type="molecule type" value="Genomic_DNA"/>
</dbReference>
<keyword evidence="5" id="KW-0349">Heme</keyword>
<evidence type="ECO:0000256" key="4">
    <source>
        <dbReference type="ARBA" id="ARBA00023004"/>
    </source>
</evidence>
<sequence length="518" mass="57929">MHLPAFAQSLIGLLTVSIYPALAIFVAASGSLIALWSLGAEDVDPEEPPVVRPSIPFFGHIIGLLRHHNNYFTLLRERYAGPIYTVKVFSSRIYIIQSPELAQAAFRQSKTVDFETIKAYASCKAVAFGQHATDIVNFQPPKGERSYMSDLHQEMYGSLAQGPNLLETNARVLNYLARSLNAIQTTPEDRRLFRWLRDEYTLGSAATLYGLPNPLDFEKDLGVLVLDFFPKITAPKGYAARTVVTPAFERYYNEGLDKNCNHLVQRRSWAARQWGLTTKEVSQAEITIMMAAGTNTVPNAFYMICHIFTQPDLVVALRQEISKITSRETRDGIETVTLNISMLQSHCPLLTACFNETLRLNKTGAAVRTILEDVMLADRYLLKKGAFVQIPTGVLQSDLNVWGPDAKLFNPQRFLMQESLPKDVKKAQNQAYMPFGGGKNLCPGRHLAFTEITAFVAMLVLGFELSLSDGAKLQVPKGGFQRLGVASISPDKDLDVLIKRREEFEGVTWEFDTKPIRK</sequence>
<dbReference type="PRINTS" id="PR00385">
    <property type="entry name" value="P450"/>
</dbReference>
<organism evidence="6 7">
    <name type="scientific">Lachnellula cervina</name>
    <dbReference type="NCBI Taxonomy" id="1316786"/>
    <lineage>
        <taxon>Eukaryota</taxon>
        <taxon>Fungi</taxon>
        <taxon>Dikarya</taxon>
        <taxon>Ascomycota</taxon>
        <taxon>Pezizomycotina</taxon>
        <taxon>Leotiomycetes</taxon>
        <taxon>Helotiales</taxon>
        <taxon>Lachnaceae</taxon>
        <taxon>Lachnellula</taxon>
    </lineage>
</organism>
<evidence type="ECO:0000256" key="3">
    <source>
        <dbReference type="ARBA" id="ARBA00022723"/>
    </source>
</evidence>
<dbReference type="InterPro" id="IPR053007">
    <property type="entry name" value="CYP450_monoxygenase_sec-met"/>
</dbReference>
<dbReference type="PANTHER" id="PTHR47582">
    <property type="entry name" value="P450, PUTATIVE (EUROFUNG)-RELATED"/>
    <property type="match status" value="1"/>
</dbReference>
<dbReference type="Pfam" id="PF00067">
    <property type="entry name" value="p450"/>
    <property type="match status" value="1"/>
</dbReference>
<evidence type="ECO:0000256" key="2">
    <source>
        <dbReference type="ARBA" id="ARBA00010617"/>
    </source>
</evidence>
<dbReference type="InterPro" id="IPR036396">
    <property type="entry name" value="Cyt_P450_sf"/>
</dbReference>
<feature type="binding site" description="axial binding residue" evidence="5">
    <location>
        <position position="442"/>
    </location>
    <ligand>
        <name>heme</name>
        <dbReference type="ChEBI" id="CHEBI:30413"/>
    </ligand>
    <ligandPart>
        <name>Fe</name>
        <dbReference type="ChEBI" id="CHEBI:18248"/>
    </ligandPart>
</feature>
<comment type="caution">
    <text evidence="6">The sequence shown here is derived from an EMBL/GenBank/DDBJ whole genome shotgun (WGS) entry which is preliminary data.</text>
</comment>
<evidence type="ECO:0000313" key="7">
    <source>
        <dbReference type="Proteomes" id="UP000481288"/>
    </source>
</evidence>
<dbReference type="InterPro" id="IPR001128">
    <property type="entry name" value="Cyt_P450"/>
</dbReference>
<dbReference type="OrthoDB" id="1470350at2759"/>
<comment type="similarity">
    <text evidence="2">Belongs to the cytochrome P450 family.</text>
</comment>
<dbReference type="GO" id="GO:0004497">
    <property type="term" value="F:monooxygenase activity"/>
    <property type="evidence" value="ECO:0007669"/>
    <property type="project" value="InterPro"/>
</dbReference>
<dbReference type="AlphaFoldDB" id="A0A7D8YXJ5"/>
<dbReference type="CDD" id="cd11040">
    <property type="entry name" value="CYP7_CYP8-like"/>
    <property type="match status" value="1"/>
</dbReference>
<evidence type="ECO:0000256" key="5">
    <source>
        <dbReference type="PIRSR" id="PIRSR602403-1"/>
    </source>
</evidence>
<dbReference type="GO" id="GO:0020037">
    <property type="term" value="F:heme binding"/>
    <property type="evidence" value="ECO:0007669"/>
    <property type="project" value="InterPro"/>
</dbReference>
<dbReference type="GO" id="GO:0016705">
    <property type="term" value="F:oxidoreductase activity, acting on paired donors, with incorporation or reduction of molecular oxygen"/>
    <property type="evidence" value="ECO:0007669"/>
    <property type="project" value="InterPro"/>
</dbReference>
<keyword evidence="7" id="KW-1185">Reference proteome</keyword>
<dbReference type="PRINTS" id="PR00465">
    <property type="entry name" value="EP450IV"/>
</dbReference>
<dbReference type="SUPFAM" id="SSF48264">
    <property type="entry name" value="Cytochrome P450"/>
    <property type="match status" value="1"/>
</dbReference>
<dbReference type="InterPro" id="IPR002403">
    <property type="entry name" value="Cyt_P450_E_grp-IV"/>
</dbReference>
<dbReference type="GO" id="GO:0005506">
    <property type="term" value="F:iron ion binding"/>
    <property type="evidence" value="ECO:0007669"/>
    <property type="project" value="InterPro"/>
</dbReference>
<keyword evidence="4 5" id="KW-0408">Iron</keyword>
<dbReference type="Proteomes" id="UP000481288">
    <property type="component" value="Unassembled WGS sequence"/>
</dbReference>
<reference evidence="6 7" key="1">
    <citation type="submission" date="2018-05" db="EMBL/GenBank/DDBJ databases">
        <title>Whole genome sequencing for identification of molecular markers to develop diagnostic detection tools for the regulated plant pathogen Lachnellula willkommii.</title>
        <authorList>
            <person name="Giroux E."/>
            <person name="Bilodeau G."/>
        </authorList>
    </citation>
    <scope>NUCLEOTIDE SEQUENCE [LARGE SCALE GENOMIC DNA]</scope>
    <source>
        <strain evidence="6 7">CBS 625.97</strain>
    </source>
</reference>
<proteinExistence type="inferred from homology"/>